<dbReference type="Pfam" id="PF00089">
    <property type="entry name" value="Trypsin"/>
    <property type="match status" value="1"/>
</dbReference>
<evidence type="ECO:0000259" key="4">
    <source>
        <dbReference type="PROSITE" id="PS50240"/>
    </source>
</evidence>
<gene>
    <name evidence="5" type="ORF">QR680_013103</name>
</gene>
<protein>
    <recommendedName>
        <fullName evidence="7">Peptidase S1 domain-containing protein</fullName>
    </recommendedName>
</protein>
<accession>A0AA39I5S9</accession>
<dbReference type="Gene3D" id="2.40.10.10">
    <property type="entry name" value="Trypsin-like serine proteases"/>
    <property type="match status" value="1"/>
</dbReference>
<dbReference type="EMBL" id="JAUCMV010000002">
    <property type="protein sequence ID" value="KAK0417600.1"/>
    <property type="molecule type" value="Genomic_DNA"/>
</dbReference>
<dbReference type="SUPFAM" id="SSF50494">
    <property type="entry name" value="Trypsin-like serine proteases"/>
    <property type="match status" value="1"/>
</dbReference>
<reference evidence="5" key="1">
    <citation type="submission" date="2023-06" db="EMBL/GenBank/DDBJ databases">
        <title>Genomic analysis of the entomopathogenic nematode Steinernema hermaphroditum.</title>
        <authorList>
            <person name="Schwarz E.M."/>
            <person name="Heppert J.K."/>
            <person name="Baniya A."/>
            <person name="Schwartz H.T."/>
            <person name="Tan C.-H."/>
            <person name="Antoshechkin I."/>
            <person name="Sternberg P.W."/>
            <person name="Goodrich-Blair H."/>
            <person name="Dillman A.R."/>
        </authorList>
    </citation>
    <scope>NUCLEOTIDE SEQUENCE</scope>
    <source>
        <strain evidence="5">PS9179</strain>
        <tissue evidence="5">Whole animal</tissue>
    </source>
</reference>
<comment type="caution">
    <text evidence="5">The sequence shown here is derived from an EMBL/GenBank/DDBJ whole genome shotgun (WGS) entry which is preliminary data.</text>
</comment>
<dbReference type="InterPro" id="IPR043504">
    <property type="entry name" value="Peptidase_S1_PA_chymotrypsin"/>
</dbReference>
<dbReference type="SUPFAM" id="SSF46785">
    <property type="entry name" value="Winged helix' DNA-binding domain"/>
    <property type="match status" value="1"/>
</dbReference>
<dbReference type="InterPro" id="IPR001314">
    <property type="entry name" value="Peptidase_S1A"/>
</dbReference>
<comment type="similarity">
    <text evidence="2">Belongs to the peptidase S1 family. CLIP subfamily.</text>
</comment>
<dbReference type="PRINTS" id="PR00722">
    <property type="entry name" value="CHYMOTRYPSIN"/>
</dbReference>
<dbReference type="Proteomes" id="UP001175271">
    <property type="component" value="Unassembled WGS sequence"/>
</dbReference>
<dbReference type="PROSITE" id="PS50240">
    <property type="entry name" value="TRYPSIN_DOM"/>
    <property type="match status" value="1"/>
</dbReference>
<feature type="domain" description="Peptidase S1" evidence="4">
    <location>
        <begin position="190"/>
        <end position="454"/>
    </location>
</feature>
<dbReference type="InterPro" id="IPR001254">
    <property type="entry name" value="Trypsin_dom"/>
</dbReference>
<dbReference type="InterPro" id="IPR000591">
    <property type="entry name" value="DEP_dom"/>
</dbReference>
<dbReference type="InterPro" id="IPR033116">
    <property type="entry name" value="TRYPSIN_SER"/>
</dbReference>
<dbReference type="InterPro" id="IPR051487">
    <property type="entry name" value="Ser/Thr_Proteases_Immune/Dev"/>
</dbReference>
<dbReference type="Gene3D" id="1.10.10.10">
    <property type="entry name" value="Winged helix-like DNA-binding domain superfamily/Winged helix DNA-binding domain"/>
    <property type="match status" value="1"/>
</dbReference>
<dbReference type="InterPro" id="IPR036390">
    <property type="entry name" value="WH_DNA-bd_sf"/>
</dbReference>
<evidence type="ECO:0000313" key="6">
    <source>
        <dbReference type="Proteomes" id="UP001175271"/>
    </source>
</evidence>
<dbReference type="Pfam" id="PF00610">
    <property type="entry name" value="DEP"/>
    <property type="match status" value="1"/>
</dbReference>
<evidence type="ECO:0000256" key="1">
    <source>
        <dbReference type="ARBA" id="ARBA00023157"/>
    </source>
</evidence>
<dbReference type="InterPro" id="IPR009003">
    <property type="entry name" value="Peptidase_S1_PA"/>
</dbReference>
<dbReference type="CDD" id="cd00190">
    <property type="entry name" value="Tryp_SPc"/>
    <property type="match status" value="1"/>
</dbReference>
<dbReference type="AlphaFoldDB" id="A0AA39I5S9"/>
<dbReference type="GO" id="GO:0035556">
    <property type="term" value="P:intracellular signal transduction"/>
    <property type="evidence" value="ECO:0007669"/>
    <property type="project" value="InterPro"/>
</dbReference>
<dbReference type="GO" id="GO:0006508">
    <property type="term" value="P:proteolysis"/>
    <property type="evidence" value="ECO:0007669"/>
    <property type="project" value="InterPro"/>
</dbReference>
<feature type="domain" description="DEP" evidence="3">
    <location>
        <begin position="22"/>
        <end position="89"/>
    </location>
</feature>
<dbReference type="SMART" id="SM00020">
    <property type="entry name" value="Tryp_SPc"/>
    <property type="match status" value="1"/>
</dbReference>
<evidence type="ECO:0000313" key="5">
    <source>
        <dbReference type="EMBL" id="KAK0417600.1"/>
    </source>
</evidence>
<dbReference type="SMART" id="SM00049">
    <property type="entry name" value="DEP"/>
    <property type="match status" value="1"/>
</dbReference>
<dbReference type="PROSITE" id="PS50186">
    <property type="entry name" value="DEP"/>
    <property type="match status" value="1"/>
</dbReference>
<dbReference type="PANTHER" id="PTHR24256">
    <property type="entry name" value="TRYPTASE-RELATED"/>
    <property type="match status" value="1"/>
</dbReference>
<evidence type="ECO:0000256" key="2">
    <source>
        <dbReference type="ARBA" id="ARBA00024195"/>
    </source>
</evidence>
<keyword evidence="1" id="KW-1015">Disulfide bond</keyword>
<dbReference type="PROSITE" id="PS00135">
    <property type="entry name" value="TRYPSIN_SER"/>
    <property type="match status" value="1"/>
</dbReference>
<organism evidence="5 6">
    <name type="scientific">Steinernema hermaphroditum</name>
    <dbReference type="NCBI Taxonomy" id="289476"/>
    <lineage>
        <taxon>Eukaryota</taxon>
        <taxon>Metazoa</taxon>
        <taxon>Ecdysozoa</taxon>
        <taxon>Nematoda</taxon>
        <taxon>Chromadorea</taxon>
        <taxon>Rhabditida</taxon>
        <taxon>Tylenchina</taxon>
        <taxon>Panagrolaimomorpha</taxon>
        <taxon>Strongyloidoidea</taxon>
        <taxon>Steinernematidae</taxon>
        <taxon>Steinernema</taxon>
    </lineage>
</organism>
<dbReference type="GO" id="GO:0004252">
    <property type="term" value="F:serine-type endopeptidase activity"/>
    <property type="evidence" value="ECO:0007669"/>
    <property type="project" value="InterPro"/>
</dbReference>
<dbReference type="FunFam" id="2.40.10.10:FF:000068">
    <property type="entry name" value="transmembrane protease serine 2"/>
    <property type="match status" value="1"/>
</dbReference>
<dbReference type="InterPro" id="IPR036388">
    <property type="entry name" value="WH-like_DNA-bd_sf"/>
</dbReference>
<dbReference type="CDD" id="cd04371">
    <property type="entry name" value="DEP"/>
    <property type="match status" value="1"/>
</dbReference>
<evidence type="ECO:0008006" key="7">
    <source>
        <dbReference type="Google" id="ProtNLM"/>
    </source>
</evidence>
<evidence type="ECO:0000259" key="3">
    <source>
        <dbReference type="PROSITE" id="PS50186"/>
    </source>
</evidence>
<keyword evidence="6" id="KW-1185">Reference proteome</keyword>
<proteinExistence type="inferred from homology"/>
<name>A0AA39I5S9_9BILA</name>
<sequence>MKDLSSFSATIQKRHRKHIRFYDDTFTGREAVDFLLEVLPNLLEENREVTRVKCVLLMEKFFENDIIRHCRGCHLIGFKDSAELYELSPTAEEIARSARPPLRRVSSFNDNKPKHAEQPIVNLALKIDPLPPMVIPSSPAKLDATRRLSMSHGNLSILRDIRDTDSSLKIPKDLYTRFVVDALPYENAPSAGGTQAMSGAFPWQVCVLYRTPYSPLLTAICGGSLLSPRHVLTAAHRAIDMVSPSFIMVGSVDVESVSPNTKWREVHATVLHTNYSRYNDTHQNDIAVLEFSPEVSYNDEVAPVRFLRDDRKLPWKEGILTGFGTFRHRPNVFSLQETVVSRFLLSATVDLIDHERTKASFELSFVQNSKLAQPCLRGVAFLSNSQICAVAPGKGTGRGDSGGPLHIVRGGETFQVGLTSFGTSVVANMYRQDLFPSVFTRLSSHCSFIVRATNGLAKCL</sequence>